<dbReference type="Proteomes" id="UP000828390">
    <property type="component" value="Unassembled WGS sequence"/>
</dbReference>
<evidence type="ECO:0000313" key="1">
    <source>
        <dbReference type="EMBL" id="KAH3845312.1"/>
    </source>
</evidence>
<evidence type="ECO:0000313" key="2">
    <source>
        <dbReference type="Proteomes" id="UP000828390"/>
    </source>
</evidence>
<sequence length="62" mass="7154">MSPKTAPHLIYVAQDQRVRRNMTASLLVHKNPYWRPANDESWLGLVTSPDTSLCARLFSRTR</sequence>
<name>A0A9D4QWI2_DREPO</name>
<dbReference type="EMBL" id="JAIWYP010000003">
    <property type="protein sequence ID" value="KAH3845312.1"/>
    <property type="molecule type" value="Genomic_DNA"/>
</dbReference>
<accession>A0A9D4QWI2</accession>
<gene>
    <name evidence="1" type="ORF">DPMN_087591</name>
</gene>
<protein>
    <submittedName>
        <fullName evidence="1">Uncharacterized protein</fullName>
    </submittedName>
</protein>
<reference evidence="1" key="1">
    <citation type="journal article" date="2019" name="bioRxiv">
        <title>The Genome of the Zebra Mussel, Dreissena polymorpha: A Resource for Invasive Species Research.</title>
        <authorList>
            <person name="McCartney M.A."/>
            <person name="Auch B."/>
            <person name="Kono T."/>
            <person name="Mallez S."/>
            <person name="Zhang Y."/>
            <person name="Obille A."/>
            <person name="Becker A."/>
            <person name="Abrahante J.E."/>
            <person name="Garbe J."/>
            <person name="Badalamenti J.P."/>
            <person name="Herman A."/>
            <person name="Mangelson H."/>
            <person name="Liachko I."/>
            <person name="Sullivan S."/>
            <person name="Sone E.D."/>
            <person name="Koren S."/>
            <person name="Silverstein K.A.T."/>
            <person name="Beckman K.B."/>
            <person name="Gohl D.M."/>
        </authorList>
    </citation>
    <scope>NUCLEOTIDE SEQUENCE</scope>
    <source>
        <strain evidence="1">Duluth1</strain>
        <tissue evidence="1">Whole animal</tissue>
    </source>
</reference>
<proteinExistence type="predicted"/>
<reference evidence="1" key="2">
    <citation type="submission" date="2020-11" db="EMBL/GenBank/DDBJ databases">
        <authorList>
            <person name="McCartney M.A."/>
            <person name="Auch B."/>
            <person name="Kono T."/>
            <person name="Mallez S."/>
            <person name="Becker A."/>
            <person name="Gohl D.M."/>
            <person name="Silverstein K.A.T."/>
            <person name="Koren S."/>
            <person name="Bechman K.B."/>
            <person name="Herman A."/>
            <person name="Abrahante J.E."/>
            <person name="Garbe J."/>
        </authorList>
    </citation>
    <scope>NUCLEOTIDE SEQUENCE</scope>
    <source>
        <strain evidence="1">Duluth1</strain>
        <tissue evidence="1">Whole animal</tissue>
    </source>
</reference>
<organism evidence="1 2">
    <name type="scientific">Dreissena polymorpha</name>
    <name type="common">Zebra mussel</name>
    <name type="synonym">Mytilus polymorpha</name>
    <dbReference type="NCBI Taxonomy" id="45954"/>
    <lineage>
        <taxon>Eukaryota</taxon>
        <taxon>Metazoa</taxon>
        <taxon>Spiralia</taxon>
        <taxon>Lophotrochozoa</taxon>
        <taxon>Mollusca</taxon>
        <taxon>Bivalvia</taxon>
        <taxon>Autobranchia</taxon>
        <taxon>Heteroconchia</taxon>
        <taxon>Euheterodonta</taxon>
        <taxon>Imparidentia</taxon>
        <taxon>Neoheterodontei</taxon>
        <taxon>Myida</taxon>
        <taxon>Dreissenoidea</taxon>
        <taxon>Dreissenidae</taxon>
        <taxon>Dreissena</taxon>
    </lineage>
</organism>
<keyword evidence="2" id="KW-1185">Reference proteome</keyword>
<dbReference type="AlphaFoldDB" id="A0A9D4QWI2"/>
<comment type="caution">
    <text evidence="1">The sequence shown here is derived from an EMBL/GenBank/DDBJ whole genome shotgun (WGS) entry which is preliminary data.</text>
</comment>